<organism evidence="2 3">
    <name type="scientific">Scylla paramamosain</name>
    <name type="common">Mud crab</name>
    <dbReference type="NCBI Taxonomy" id="85552"/>
    <lineage>
        <taxon>Eukaryota</taxon>
        <taxon>Metazoa</taxon>
        <taxon>Ecdysozoa</taxon>
        <taxon>Arthropoda</taxon>
        <taxon>Crustacea</taxon>
        <taxon>Multicrustacea</taxon>
        <taxon>Malacostraca</taxon>
        <taxon>Eumalacostraca</taxon>
        <taxon>Eucarida</taxon>
        <taxon>Decapoda</taxon>
        <taxon>Pleocyemata</taxon>
        <taxon>Brachyura</taxon>
        <taxon>Eubrachyura</taxon>
        <taxon>Portunoidea</taxon>
        <taxon>Portunidae</taxon>
        <taxon>Portuninae</taxon>
        <taxon>Scylla</taxon>
    </lineage>
</organism>
<feature type="region of interest" description="Disordered" evidence="1">
    <location>
        <begin position="487"/>
        <end position="537"/>
    </location>
</feature>
<gene>
    <name evidence="2" type="ORF">O3P69_012277</name>
</gene>
<sequence>MDKAYPMRSVQACTDTNDCQELSRTSGLYLKPIARLSITVTLPQLKSGQSISNWEVMERLRAAITPKEFTVIKVTKSTLEFLRFDAEIENKRDLTLVIGKIDQKGIKLSGFSELLKIRAVEAKTTFPMRHDWESFFRDAKHMNEMKPGERPDTVHFQDLPCRWFSHLNDPSPDLPNLYVMGKVMGSFGEVRAVDIPVCDPYRRSMPPSISGLHAPCAFGQGGVFEAYVQFKEYIGFAKCMHALQGKKLVFMDADGKAWSTCIKVDFDRTKHMSEYSIKKRAAERDKLKAAEREREEKMRRKKEMEEMKLEAERMRMEEEQRLKEEQKEAKRKEKEERRKNREEKRRRKRLMKEEERLKKEEEEEEARLGRKIALEERKLLLAQRKLESIRLLDELFERIKVVKQKEVAQRREEELYQAVDKESTKAKKKELKEHRRQERLASKERVLRDKLVHSYKLREEERMAEQRERVRRAVQGKDRLHASISAASLSSISSATSEGDLNAISSSSSTSSSSSSSSSSSDSDSSSTTSSGGVSLAKAQFGGPLRVEQDAVAAAAAAAAKGTY</sequence>
<comment type="caution">
    <text evidence="2">The sequence shown here is derived from an EMBL/GenBank/DDBJ whole genome shotgun (WGS) entry which is preliminary data.</text>
</comment>
<keyword evidence="3" id="KW-1185">Reference proteome</keyword>
<accession>A0AAW0TCE9</accession>
<feature type="compositionally biased region" description="Low complexity" evidence="1">
    <location>
        <begin position="487"/>
        <end position="497"/>
    </location>
</feature>
<dbReference type="PANTHER" id="PTHR12484">
    <property type="entry name" value="B-LYMPHOCYTE ANTIGEN-RELATED"/>
    <property type="match status" value="1"/>
</dbReference>
<feature type="compositionally biased region" description="Basic and acidic residues" evidence="1">
    <location>
        <begin position="283"/>
        <end position="343"/>
    </location>
</feature>
<evidence type="ECO:0000256" key="1">
    <source>
        <dbReference type="SAM" id="MobiDB-lite"/>
    </source>
</evidence>
<dbReference type="Pfam" id="PF25015">
    <property type="entry name" value="RBD_AKAP-17A"/>
    <property type="match status" value="1"/>
</dbReference>
<reference evidence="2 3" key="1">
    <citation type="submission" date="2023-03" db="EMBL/GenBank/DDBJ databases">
        <title>High-quality genome of Scylla paramamosain provides insights in environmental adaptation.</title>
        <authorList>
            <person name="Zhang L."/>
        </authorList>
    </citation>
    <scope>NUCLEOTIDE SEQUENCE [LARGE SCALE GENOMIC DNA]</scope>
    <source>
        <strain evidence="2">LZ_2023a</strain>
        <tissue evidence="2">Muscle</tissue>
    </source>
</reference>
<dbReference type="AlphaFoldDB" id="A0AAW0TCE9"/>
<feature type="region of interest" description="Disordered" evidence="1">
    <location>
        <begin position="283"/>
        <end position="346"/>
    </location>
</feature>
<evidence type="ECO:0008006" key="4">
    <source>
        <dbReference type="Google" id="ProtNLM"/>
    </source>
</evidence>
<evidence type="ECO:0000313" key="3">
    <source>
        <dbReference type="Proteomes" id="UP001487740"/>
    </source>
</evidence>
<proteinExistence type="predicted"/>
<dbReference type="PANTHER" id="PTHR12484:SF4">
    <property type="entry name" value="A-KINASE ANCHOR PROTEIN 17A"/>
    <property type="match status" value="1"/>
</dbReference>
<feature type="region of interest" description="Disordered" evidence="1">
    <location>
        <begin position="420"/>
        <end position="442"/>
    </location>
</feature>
<dbReference type="Proteomes" id="UP001487740">
    <property type="component" value="Unassembled WGS sequence"/>
</dbReference>
<feature type="compositionally biased region" description="Low complexity" evidence="1">
    <location>
        <begin position="505"/>
        <end position="531"/>
    </location>
</feature>
<evidence type="ECO:0000313" key="2">
    <source>
        <dbReference type="EMBL" id="KAK8385339.1"/>
    </source>
</evidence>
<name>A0AAW0TCE9_SCYPA</name>
<dbReference type="InterPro" id="IPR056852">
    <property type="entry name" value="AK17A/B"/>
</dbReference>
<dbReference type="EMBL" id="JARAKH010000033">
    <property type="protein sequence ID" value="KAK8385339.1"/>
    <property type="molecule type" value="Genomic_DNA"/>
</dbReference>
<dbReference type="EMBL" id="JARAKH010000033">
    <property type="protein sequence ID" value="KAK8385338.1"/>
    <property type="molecule type" value="Genomic_DNA"/>
</dbReference>
<protein>
    <recommendedName>
        <fullName evidence="4">A-kinase anchor protein 17A</fullName>
    </recommendedName>
</protein>